<dbReference type="PROSITE" id="PS50850">
    <property type="entry name" value="MFS"/>
    <property type="match status" value="1"/>
</dbReference>
<protein>
    <recommendedName>
        <fullName evidence="6">Major facilitator superfamily (MFS) profile domain-containing protein</fullName>
    </recommendedName>
</protein>
<feature type="transmembrane region" description="Helical" evidence="5">
    <location>
        <begin position="141"/>
        <end position="160"/>
    </location>
</feature>
<dbReference type="GO" id="GO:0022857">
    <property type="term" value="F:transmembrane transporter activity"/>
    <property type="evidence" value="ECO:0007669"/>
    <property type="project" value="InterPro"/>
</dbReference>
<feature type="transmembrane region" description="Helical" evidence="5">
    <location>
        <begin position="24"/>
        <end position="45"/>
    </location>
</feature>
<reference evidence="7 8" key="1">
    <citation type="submission" date="2015-07" db="EMBL/GenBank/DDBJ databases">
        <title>Genome sequencing of Kibdelosporangium phytohabitans.</title>
        <authorList>
            <person name="Qin S."/>
            <person name="Xing K."/>
        </authorList>
    </citation>
    <scope>NUCLEOTIDE SEQUENCE [LARGE SCALE GENOMIC DNA]</scope>
    <source>
        <strain evidence="7 8">KLBMP1111</strain>
    </source>
</reference>
<proteinExistence type="predicted"/>
<dbReference type="InterPro" id="IPR020846">
    <property type="entry name" value="MFS_dom"/>
</dbReference>
<dbReference type="PANTHER" id="PTHR23534">
    <property type="entry name" value="MFS PERMEASE"/>
    <property type="match status" value="1"/>
</dbReference>
<dbReference type="Pfam" id="PF07690">
    <property type="entry name" value="MFS_1"/>
    <property type="match status" value="1"/>
</dbReference>
<dbReference type="OrthoDB" id="9776171at2"/>
<feature type="transmembrane region" description="Helical" evidence="5">
    <location>
        <begin position="172"/>
        <end position="192"/>
    </location>
</feature>
<evidence type="ECO:0000256" key="4">
    <source>
        <dbReference type="ARBA" id="ARBA00023136"/>
    </source>
</evidence>
<feature type="transmembrane region" description="Helical" evidence="5">
    <location>
        <begin position="378"/>
        <end position="396"/>
    </location>
</feature>
<dbReference type="RefSeq" id="WP_054294671.1">
    <property type="nucleotide sequence ID" value="NZ_CP012752.1"/>
</dbReference>
<feature type="domain" description="Major facilitator superfamily (MFS) profile" evidence="6">
    <location>
        <begin position="219"/>
        <end position="410"/>
    </location>
</feature>
<accession>A0A0N9IDI6</accession>
<dbReference type="InterPro" id="IPR036259">
    <property type="entry name" value="MFS_trans_sf"/>
</dbReference>
<evidence type="ECO:0000256" key="5">
    <source>
        <dbReference type="SAM" id="Phobius"/>
    </source>
</evidence>
<evidence type="ECO:0000256" key="1">
    <source>
        <dbReference type="ARBA" id="ARBA00004651"/>
    </source>
</evidence>
<feature type="transmembrane region" description="Helical" evidence="5">
    <location>
        <begin position="51"/>
        <end position="72"/>
    </location>
</feature>
<feature type="transmembrane region" description="Helical" evidence="5">
    <location>
        <begin position="253"/>
        <end position="272"/>
    </location>
</feature>
<dbReference type="AlphaFoldDB" id="A0A0N9IDI6"/>
<organism evidence="7 8">
    <name type="scientific">Kibdelosporangium phytohabitans</name>
    <dbReference type="NCBI Taxonomy" id="860235"/>
    <lineage>
        <taxon>Bacteria</taxon>
        <taxon>Bacillati</taxon>
        <taxon>Actinomycetota</taxon>
        <taxon>Actinomycetes</taxon>
        <taxon>Pseudonocardiales</taxon>
        <taxon>Pseudonocardiaceae</taxon>
        <taxon>Kibdelosporangium</taxon>
    </lineage>
</organism>
<keyword evidence="2 5" id="KW-0812">Transmembrane</keyword>
<dbReference type="Gene3D" id="1.20.1250.20">
    <property type="entry name" value="MFS general substrate transporter like domains"/>
    <property type="match status" value="1"/>
</dbReference>
<feature type="transmembrane region" description="Helical" evidence="5">
    <location>
        <begin position="105"/>
        <end position="129"/>
    </location>
</feature>
<evidence type="ECO:0000313" key="7">
    <source>
        <dbReference type="EMBL" id="ALG12779.1"/>
    </source>
</evidence>
<dbReference type="PANTHER" id="PTHR23534:SF1">
    <property type="entry name" value="MAJOR FACILITATOR SUPERFAMILY PROTEIN"/>
    <property type="match status" value="1"/>
</dbReference>
<keyword evidence="3 5" id="KW-1133">Transmembrane helix</keyword>
<dbReference type="Proteomes" id="UP000063699">
    <property type="component" value="Chromosome"/>
</dbReference>
<feature type="transmembrane region" description="Helical" evidence="5">
    <location>
        <begin position="284"/>
        <end position="303"/>
    </location>
</feature>
<name>A0A0N9IDI6_9PSEU</name>
<feature type="transmembrane region" description="Helical" evidence="5">
    <location>
        <begin position="220"/>
        <end position="241"/>
    </location>
</feature>
<feature type="transmembrane region" description="Helical" evidence="5">
    <location>
        <begin position="353"/>
        <end position="372"/>
    </location>
</feature>
<evidence type="ECO:0000256" key="3">
    <source>
        <dbReference type="ARBA" id="ARBA00022989"/>
    </source>
</evidence>
<keyword evidence="8" id="KW-1185">Reference proteome</keyword>
<evidence type="ECO:0000259" key="6">
    <source>
        <dbReference type="PROSITE" id="PS50850"/>
    </source>
</evidence>
<dbReference type="EMBL" id="CP012752">
    <property type="protein sequence ID" value="ALG12779.1"/>
    <property type="molecule type" value="Genomic_DNA"/>
</dbReference>
<evidence type="ECO:0000256" key="2">
    <source>
        <dbReference type="ARBA" id="ARBA00022692"/>
    </source>
</evidence>
<evidence type="ECO:0000313" key="8">
    <source>
        <dbReference type="Proteomes" id="UP000063699"/>
    </source>
</evidence>
<gene>
    <name evidence="7" type="ORF">AOZ06_43275</name>
</gene>
<dbReference type="STRING" id="860235.AOZ06_43275"/>
<comment type="subcellular location">
    <subcellularLocation>
        <location evidence="1">Cell membrane</location>
        <topology evidence="1">Multi-pass membrane protein</topology>
    </subcellularLocation>
</comment>
<dbReference type="GO" id="GO:0005886">
    <property type="term" value="C:plasma membrane"/>
    <property type="evidence" value="ECO:0007669"/>
    <property type="project" value="UniProtKB-SubCell"/>
</dbReference>
<feature type="transmembrane region" description="Helical" evidence="5">
    <location>
        <begin position="79"/>
        <end position="99"/>
    </location>
</feature>
<sequence>MRGIGQSLGAGVGRSTWILATCQAFYFMGVSIDLTLTAIVGLALAPTPALATLPLAAITIVGTLCSVGTGLLASRIGYVAVMVLGASTAAVGGALSVFAVTHNSFVLLCCGTGLVGAYRSTGGYIRYMAADRAPDGKRERALSYVLYGGLVAAFAGPFVATVSSDFFGVRYAGAYLMVAVFALGNIPLMLLLRAGSVRPKDEVDKLEPAPLSTVRGSREFYTGLVSLAASGGLMTMIMAVGPLANHQAGHSESVGAAVIQWHLVGMFAPAIVSGHVLSRIGPRLTGMIGAGLFTVAALVGLAGASPANFVIALALNGVGWNFLYLAGTTLLVRSYPPGRGGRIQAVAEGSAQVTGVAASLTASSVFVMLGWHGTNWPVFGISIALVVVLALVRPAAGAQPVSSSESRSNR</sequence>
<dbReference type="InterPro" id="IPR011701">
    <property type="entry name" value="MFS"/>
</dbReference>
<dbReference type="KEGG" id="kphy:AOZ06_43275"/>
<keyword evidence="4 5" id="KW-0472">Membrane</keyword>
<feature type="transmembrane region" description="Helical" evidence="5">
    <location>
        <begin position="309"/>
        <end position="332"/>
    </location>
</feature>
<dbReference type="SUPFAM" id="SSF103473">
    <property type="entry name" value="MFS general substrate transporter"/>
    <property type="match status" value="1"/>
</dbReference>